<sequence>MRIGAAWLGRTLPATRTTLPRATTTIYLEIDEERSFARTLVDAPEGGHLVWLVGSQEAITGHLLEHELAHVVLASRFGDSMPIWANEGIASRYDNQRRKIIRQQKLAGFVTMDSWPHLDRLLVGEIRQQWQYAAAVSLTDYLVERGGRTKFIQFVADSTDNIDTALAAHYGIRSLSQLQHQWQQAVREQVSGQQRPTVIATAREAAAPRYVR</sequence>
<dbReference type="AlphaFoldDB" id="A0A9X2JJV6"/>
<dbReference type="Proteomes" id="UP001155241">
    <property type="component" value="Unassembled WGS sequence"/>
</dbReference>
<protein>
    <recommendedName>
        <fullName evidence="3">Peptidase MA superfamily protein</fullName>
    </recommendedName>
</protein>
<reference evidence="1" key="1">
    <citation type="submission" date="2022-06" db="EMBL/GenBank/DDBJ databases">
        <title>Aeoliella straminimaris, a novel planctomycete from sediments.</title>
        <authorList>
            <person name="Vitorino I.R."/>
            <person name="Lage O.M."/>
        </authorList>
    </citation>
    <scope>NUCLEOTIDE SEQUENCE</scope>
    <source>
        <strain evidence="1">ICT_H6.2</strain>
    </source>
</reference>
<comment type="caution">
    <text evidence="1">The sequence shown here is derived from an EMBL/GenBank/DDBJ whole genome shotgun (WGS) entry which is preliminary data.</text>
</comment>
<evidence type="ECO:0008006" key="3">
    <source>
        <dbReference type="Google" id="ProtNLM"/>
    </source>
</evidence>
<evidence type="ECO:0000313" key="1">
    <source>
        <dbReference type="EMBL" id="MCO6048102.1"/>
    </source>
</evidence>
<keyword evidence="2" id="KW-1185">Reference proteome</keyword>
<proteinExistence type="predicted"/>
<name>A0A9X2JJV6_9BACT</name>
<organism evidence="1 2">
    <name type="scientific">Aeoliella straminimaris</name>
    <dbReference type="NCBI Taxonomy" id="2954799"/>
    <lineage>
        <taxon>Bacteria</taxon>
        <taxon>Pseudomonadati</taxon>
        <taxon>Planctomycetota</taxon>
        <taxon>Planctomycetia</taxon>
        <taxon>Pirellulales</taxon>
        <taxon>Lacipirellulaceae</taxon>
        <taxon>Aeoliella</taxon>
    </lineage>
</organism>
<accession>A0A9X2JJV6</accession>
<dbReference type="RefSeq" id="WP_252856215.1">
    <property type="nucleotide sequence ID" value="NZ_JAMXLR010000095.1"/>
</dbReference>
<evidence type="ECO:0000313" key="2">
    <source>
        <dbReference type="Proteomes" id="UP001155241"/>
    </source>
</evidence>
<dbReference type="EMBL" id="JAMXLR010000095">
    <property type="protein sequence ID" value="MCO6048102.1"/>
    <property type="molecule type" value="Genomic_DNA"/>
</dbReference>
<gene>
    <name evidence="1" type="ORF">NG895_29765</name>
</gene>